<dbReference type="EMBL" id="CP025121">
    <property type="protein sequence ID" value="AYJ01116.1"/>
    <property type="molecule type" value="Genomic_DNA"/>
</dbReference>
<organism evidence="2 3">
    <name type="scientific">Ziziphus jujuba witches'-broom phytoplasma</name>
    <dbReference type="NCBI Taxonomy" id="135727"/>
    <lineage>
        <taxon>Bacteria</taxon>
        <taxon>Bacillati</taxon>
        <taxon>Mycoplasmatota</taxon>
        <taxon>Mollicutes</taxon>
        <taxon>Acholeplasmatales</taxon>
        <taxon>Acholeplasmataceae</taxon>
        <taxon>Candidatus Phytoplasma</taxon>
        <taxon>16SrV (Elm yellows group)</taxon>
    </lineage>
</organism>
<dbReference type="GO" id="GO:0015074">
    <property type="term" value="P:DNA integration"/>
    <property type="evidence" value="ECO:0007669"/>
    <property type="project" value="InterPro"/>
</dbReference>
<dbReference type="Proteomes" id="UP000272462">
    <property type="component" value="Chromosome"/>
</dbReference>
<evidence type="ECO:0000259" key="1">
    <source>
        <dbReference type="Pfam" id="PF13683"/>
    </source>
</evidence>
<dbReference type="KEGG" id="pzi:CWO85_01010"/>
<reference evidence="2 3" key="1">
    <citation type="journal article" date="2018" name="BMC Genomics">
        <title>Comparative genome analysis of jujube witches'-broom Phytoplasma, an obligate pathogen that causes jujube witches'-broom disease.</title>
        <authorList>
            <person name="Wang J."/>
            <person name="Song L."/>
            <person name="Jiao Q."/>
            <person name="Yang S."/>
            <person name="Gao R."/>
            <person name="Lu X."/>
            <person name="Zhou G."/>
        </authorList>
    </citation>
    <scope>NUCLEOTIDE SEQUENCE [LARGE SCALE GENOMIC DNA]</scope>
    <source>
        <strain evidence="2">Jwb-nky</strain>
    </source>
</reference>
<sequence length="81" mass="9611">MIKGYKVSYSQPATPSQNACMESFWSNLKLESFYLENKNKLTKPQVIKIIDDYIFYYNHQRRIKKNGYLSPIDYAKQQGHV</sequence>
<protein>
    <recommendedName>
        <fullName evidence="1">Integrase catalytic domain-containing protein</fullName>
    </recommendedName>
</protein>
<evidence type="ECO:0000313" key="3">
    <source>
        <dbReference type="Proteomes" id="UP000272462"/>
    </source>
</evidence>
<dbReference type="Pfam" id="PF13683">
    <property type="entry name" value="rve_3"/>
    <property type="match status" value="1"/>
</dbReference>
<accession>A0A660HMW3</accession>
<feature type="domain" description="Integrase catalytic" evidence="1">
    <location>
        <begin position="4"/>
        <end position="71"/>
    </location>
</feature>
<name>A0A660HMW3_ZIZJU</name>
<gene>
    <name evidence="2" type="ORF">CWO85_01010</name>
</gene>
<dbReference type="GO" id="GO:0003676">
    <property type="term" value="F:nucleic acid binding"/>
    <property type="evidence" value="ECO:0007669"/>
    <property type="project" value="InterPro"/>
</dbReference>
<dbReference type="InterPro" id="IPR012337">
    <property type="entry name" value="RNaseH-like_sf"/>
</dbReference>
<dbReference type="AlphaFoldDB" id="A0A660HMW3"/>
<dbReference type="InterPro" id="IPR001584">
    <property type="entry name" value="Integrase_cat-core"/>
</dbReference>
<proteinExistence type="predicted"/>
<dbReference type="InterPro" id="IPR036397">
    <property type="entry name" value="RNaseH_sf"/>
</dbReference>
<dbReference type="SUPFAM" id="SSF53098">
    <property type="entry name" value="Ribonuclease H-like"/>
    <property type="match status" value="1"/>
</dbReference>
<evidence type="ECO:0000313" key="2">
    <source>
        <dbReference type="EMBL" id="AYJ01116.1"/>
    </source>
</evidence>
<dbReference type="Gene3D" id="3.30.420.10">
    <property type="entry name" value="Ribonuclease H-like superfamily/Ribonuclease H"/>
    <property type="match status" value="1"/>
</dbReference>
<dbReference type="OrthoDB" id="397987at2"/>
<keyword evidence="3" id="KW-1185">Reference proteome</keyword>